<protein>
    <submittedName>
        <fullName evidence="1">Uncharacterized protein</fullName>
    </submittedName>
</protein>
<organism evidence="1 2">
    <name type="scientific">Acrasis kona</name>
    <dbReference type="NCBI Taxonomy" id="1008807"/>
    <lineage>
        <taxon>Eukaryota</taxon>
        <taxon>Discoba</taxon>
        <taxon>Heterolobosea</taxon>
        <taxon>Tetramitia</taxon>
        <taxon>Eutetramitia</taxon>
        <taxon>Acrasidae</taxon>
        <taxon>Acrasis</taxon>
    </lineage>
</organism>
<dbReference type="EMBL" id="JAOPGA020000207">
    <property type="protein sequence ID" value="KAL0477656.1"/>
    <property type="molecule type" value="Genomic_DNA"/>
</dbReference>
<accession>A0AAW2YJI2</accession>
<reference evidence="1 2" key="1">
    <citation type="submission" date="2024-03" db="EMBL/GenBank/DDBJ databases">
        <title>The Acrasis kona genome and developmental transcriptomes reveal deep origins of eukaryotic multicellular pathways.</title>
        <authorList>
            <person name="Sheikh S."/>
            <person name="Fu C.-J."/>
            <person name="Brown M.W."/>
            <person name="Baldauf S.L."/>
        </authorList>
    </citation>
    <scope>NUCLEOTIDE SEQUENCE [LARGE SCALE GENOMIC DNA]</scope>
    <source>
        <strain evidence="1 2">ATCC MYA-3509</strain>
    </source>
</reference>
<evidence type="ECO:0000313" key="1">
    <source>
        <dbReference type="EMBL" id="KAL0477656.1"/>
    </source>
</evidence>
<feature type="non-terminal residue" evidence="1">
    <location>
        <position position="253"/>
    </location>
</feature>
<proteinExistence type="predicted"/>
<name>A0AAW2YJI2_9EUKA</name>
<comment type="caution">
    <text evidence="1">The sequence shown here is derived from an EMBL/GenBank/DDBJ whole genome shotgun (WGS) entry which is preliminary data.</text>
</comment>
<dbReference type="Proteomes" id="UP001431209">
    <property type="component" value="Unassembled WGS sequence"/>
</dbReference>
<dbReference type="AlphaFoldDB" id="A0AAW2YJI2"/>
<keyword evidence="2" id="KW-1185">Reference proteome</keyword>
<gene>
    <name evidence="1" type="ORF">AKO1_015507</name>
</gene>
<sequence length="253" mass="26563">MECTSDNVCTNTGRVQTGSVTIQQEASTVVDGSGSTTVFTTTGTLYDRTFTNPINSSLTFRQDDVVAYKTALQVAASDVDALNLQITNAWVCYSTTSNNVVYDPSRGLYGCSAPSAGNGVTAASIVQIIRNGAVASSTPAEASFAASTLAGKSIAALPYRSTVGLTFTVKRLVDYSTPYFIQIETQVTPVTSSRTLKTAKSFSLRSTTTAVQVASIRVDADRSLTNIGGNTSSGKSLQSGWVFLVAILLCLLL</sequence>
<evidence type="ECO:0000313" key="2">
    <source>
        <dbReference type="Proteomes" id="UP001431209"/>
    </source>
</evidence>